<gene>
    <name evidence="2" type="ORF">JF69_01210</name>
</gene>
<evidence type="ECO:0000313" key="2">
    <source>
        <dbReference type="EMBL" id="KJY52431.1"/>
    </source>
</evidence>
<reference evidence="2 3" key="1">
    <citation type="submission" date="2014-12" db="EMBL/GenBank/DDBJ databases">
        <title>Comparative genomics of the lactic acid bacteria isolated from the honey bee gut.</title>
        <authorList>
            <person name="Ellegaard K.M."/>
            <person name="Tamarit D."/>
            <person name="Javelind E."/>
            <person name="Olofsson T."/>
            <person name="Andersson S.G."/>
            <person name="Vasquez A."/>
        </authorList>
    </citation>
    <scope>NUCLEOTIDE SEQUENCE [LARGE SCALE GENOMIC DNA]</scope>
    <source>
        <strain evidence="2 3">Bin2</strain>
    </source>
</reference>
<feature type="compositionally biased region" description="Basic residues" evidence="1">
    <location>
        <begin position="69"/>
        <end position="83"/>
    </location>
</feature>
<evidence type="ECO:0000256" key="1">
    <source>
        <dbReference type="SAM" id="MobiDB-lite"/>
    </source>
</evidence>
<dbReference type="PATRIC" id="fig|1684.4.peg.132"/>
<feature type="region of interest" description="Disordered" evidence="1">
    <location>
        <begin position="51"/>
        <end position="83"/>
    </location>
</feature>
<dbReference type="EMBL" id="JWME01000004">
    <property type="protein sequence ID" value="KJY52431.1"/>
    <property type="molecule type" value="Genomic_DNA"/>
</dbReference>
<sequence>MHYFTPRRCAATSKIMYHDRAKAQQAADRSMVERNVLLWVYRCDYCGRWHLTSHEPGSYQRTRMGSRTLKPHSRKRGYKPRRR</sequence>
<dbReference type="OrthoDB" id="3232804at2"/>
<protein>
    <submittedName>
        <fullName evidence="2">Uncharacterized protein</fullName>
    </submittedName>
</protein>
<organism evidence="2 3">
    <name type="scientific">Bifidobacterium asteroides</name>
    <dbReference type="NCBI Taxonomy" id="1684"/>
    <lineage>
        <taxon>Bacteria</taxon>
        <taxon>Bacillati</taxon>
        <taxon>Actinomycetota</taxon>
        <taxon>Actinomycetes</taxon>
        <taxon>Bifidobacteriales</taxon>
        <taxon>Bifidobacteriaceae</taxon>
        <taxon>Bifidobacterium</taxon>
    </lineage>
</organism>
<accession>A0A0F4L4D2</accession>
<evidence type="ECO:0000313" key="3">
    <source>
        <dbReference type="Proteomes" id="UP000033648"/>
    </source>
</evidence>
<proteinExistence type="predicted"/>
<comment type="caution">
    <text evidence="2">The sequence shown here is derived from an EMBL/GenBank/DDBJ whole genome shotgun (WGS) entry which is preliminary data.</text>
</comment>
<dbReference type="AlphaFoldDB" id="A0A0F4L4D2"/>
<name>A0A0F4L4D2_9BIFI</name>
<dbReference type="Proteomes" id="UP000033648">
    <property type="component" value="Unassembled WGS sequence"/>
</dbReference>